<organism evidence="1 2">
    <name type="scientific">Muricoccus nepalensis</name>
    <dbReference type="NCBI Taxonomy" id="1854500"/>
    <lineage>
        <taxon>Bacteria</taxon>
        <taxon>Pseudomonadati</taxon>
        <taxon>Pseudomonadota</taxon>
        <taxon>Alphaproteobacteria</taxon>
        <taxon>Acetobacterales</taxon>
        <taxon>Roseomonadaceae</taxon>
        <taxon>Muricoccus</taxon>
    </lineage>
</organism>
<dbReference type="Proteomes" id="UP000317078">
    <property type="component" value="Unassembled WGS sequence"/>
</dbReference>
<dbReference type="SUPFAM" id="SSF47616">
    <property type="entry name" value="GST C-terminal domain-like"/>
    <property type="match status" value="1"/>
</dbReference>
<proteinExistence type="predicted"/>
<accession>A0A502FSS8</accession>
<protein>
    <submittedName>
        <fullName evidence="1">Uncharacterized protein</fullName>
    </submittedName>
</protein>
<gene>
    <name evidence="1" type="ORF">EAH89_18895</name>
</gene>
<evidence type="ECO:0000313" key="2">
    <source>
        <dbReference type="Proteomes" id="UP000317078"/>
    </source>
</evidence>
<keyword evidence="2" id="KW-1185">Reference proteome</keyword>
<dbReference type="AlphaFoldDB" id="A0A502FSS8"/>
<dbReference type="InterPro" id="IPR036282">
    <property type="entry name" value="Glutathione-S-Trfase_C_sf"/>
</dbReference>
<name>A0A502FSS8_9PROT</name>
<reference evidence="1 2" key="1">
    <citation type="journal article" date="2019" name="Environ. Microbiol.">
        <title>Species interactions and distinct microbial communities in high Arctic permafrost affected cryosols are associated with the CH4 and CO2 gas fluxes.</title>
        <authorList>
            <person name="Altshuler I."/>
            <person name="Hamel J."/>
            <person name="Turney S."/>
            <person name="Magnuson E."/>
            <person name="Levesque R."/>
            <person name="Greer C."/>
            <person name="Whyte L.G."/>
        </authorList>
    </citation>
    <scope>NUCLEOTIDE SEQUENCE [LARGE SCALE GENOMIC DNA]</scope>
    <source>
        <strain evidence="1 2">S9.3B</strain>
    </source>
</reference>
<evidence type="ECO:0000313" key="1">
    <source>
        <dbReference type="EMBL" id="TPG52302.1"/>
    </source>
</evidence>
<comment type="caution">
    <text evidence="1">The sequence shown here is derived from an EMBL/GenBank/DDBJ whole genome shotgun (WGS) entry which is preliminary data.</text>
</comment>
<dbReference type="RefSeq" id="WP_140885295.1">
    <property type="nucleotide sequence ID" value="NZ_RCZP01000022.1"/>
</dbReference>
<dbReference type="OrthoDB" id="7583243at2"/>
<sequence>MIDSTALMVLFVVGLSRHTMALGWVWVMQCGSLDHLNAADLSFDRARRSGQMEGGLDGDLAVEIRCTVVDPYLQVFLNWGRGPRLGFDMPGEFPSWSRHAKRLASREAVARVLEREGIALP</sequence>
<dbReference type="EMBL" id="RCZP01000022">
    <property type="protein sequence ID" value="TPG52302.1"/>
    <property type="molecule type" value="Genomic_DNA"/>
</dbReference>
<dbReference type="Gene3D" id="1.20.1050.10">
    <property type="match status" value="1"/>
</dbReference>